<accession>A0A3R8PZF3</accession>
<dbReference type="OrthoDB" id="1099872at2"/>
<evidence type="ECO:0000256" key="1">
    <source>
        <dbReference type="SAM" id="Phobius"/>
    </source>
</evidence>
<feature type="transmembrane region" description="Helical" evidence="1">
    <location>
        <begin position="62"/>
        <end position="84"/>
    </location>
</feature>
<name>A0A3R8PZF3_9FLAO</name>
<dbReference type="AlphaFoldDB" id="A0A3R8PZF3"/>
<evidence type="ECO:0000313" key="3">
    <source>
        <dbReference type="Proteomes" id="UP000286990"/>
    </source>
</evidence>
<keyword evidence="3" id="KW-1185">Reference proteome</keyword>
<keyword evidence="1" id="KW-0472">Membrane</keyword>
<protein>
    <submittedName>
        <fullName evidence="2">Uncharacterized protein</fullName>
    </submittedName>
</protein>
<keyword evidence="1" id="KW-1133">Transmembrane helix</keyword>
<keyword evidence="1" id="KW-0812">Transmembrane</keyword>
<dbReference type="EMBL" id="QUSX01000001">
    <property type="protein sequence ID" value="RRQ49834.1"/>
    <property type="molecule type" value="Genomic_DNA"/>
</dbReference>
<gene>
    <name evidence="2" type="ORF">DZC72_04410</name>
</gene>
<evidence type="ECO:0000313" key="2">
    <source>
        <dbReference type="EMBL" id="RRQ49834.1"/>
    </source>
</evidence>
<proteinExistence type="predicted"/>
<comment type="caution">
    <text evidence="2">The sequence shown here is derived from an EMBL/GenBank/DDBJ whole genome shotgun (WGS) entry which is preliminary data.</text>
</comment>
<organism evidence="2 3">
    <name type="scientific">Maribacter algicola</name>
    <dbReference type="NCBI Taxonomy" id="2498892"/>
    <lineage>
        <taxon>Bacteria</taxon>
        <taxon>Pseudomonadati</taxon>
        <taxon>Bacteroidota</taxon>
        <taxon>Flavobacteriia</taxon>
        <taxon>Flavobacteriales</taxon>
        <taxon>Flavobacteriaceae</taxon>
        <taxon>Maribacter</taxon>
    </lineage>
</organism>
<dbReference type="RefSeq" id="WP_125221652.1">
    <property type="nucleotide sequence ID" value="NZ_QUSX01000001.1"/>
</dbReference>
<dbReference type="Proteomes" id="UP000286990">
    <property type="component" value="Unassembled WGS sequence"/>
</dbReference>
<feature type="transmembrane region" description="Helical" evidence="1">
    <location>
        <begin position="25"/>
        <end position="50"/>
    </location>
</feature>
<sequence>METKTNIERQVENTVKKSVQKGVKIFFFVLLGIGIAFLLGYVVMYLWNWLMPYLFGIPTVGYWQAVGILLLSKIIFGFGGGGGSHNKSKKSGKKEFFKNRCKTMRRDFSEWEHYDAFWKEEGEQSYRSYVKRKKEGQDEDRKQN</sequence>
<reference evidence="3" key="1">
    <citation type="submission" date="2018-12" db="EMBL/GenBank/DDBJ databases">
        <title>Maribacter lutimaris sp. nov., isolated from marine sediment.</title>
        <authorList>
            <person name="Kim K.K."/>
        </authorList>
    </citation>
    <scope>NUCLEOTIDE SEQUENCE [LARGE SCALE GENOMIC DNA]</scope>
    <source>
        <strain evidence="3">PoM-212</strain>
    </source>
</reference>